<proteinExistence type="predicted"/>
<name>A0A7T4GFR5_BREDI</name>
<dbReference type="InterPro" id="IPR011604">
    <property type="entry name" value="PDDEXK-like_dom_sf"/>
</dbReference>
<accession>A0A7T4GFR5</accession>
<dbReference type="InterPro" id="IPR027417">
    <property type="entry name" value="P-loop_NTPase"/>
</dbReference>
<dbReference type="Proteomes" id="UP000596117">
    <property type="component" value="Chromosome"/>
</dbReference>
<dbReference type="InterPro" id="IPR038726">
    <property type="entry name" value="PDDEXK_AddAB-type"/>
</dbReference>
<dbReference type="RefSeq" id="WP_181409294.1">
    <property type="nucleotide sequence ID" value="NZ_BJNC01000005.1"/>
</dbReference>
<keyword evidence="3" id="KW-1185">Reference proteome</keyword>
<dbReference type="EMBL" id="CP066026">
    <property type="protein sequence ID" value="QQB87993.1"/>
    <property type="molecule type" value="Genomic_DNA"/>
</dbReference>
<dbReference type="SUPFAM" id="SSF52540">
    <property type="entry name" value="P-loop containing nucleoside triphosphate hydrolases"/>
    <property type="match status" value="1"/>
</dbReference>
<evidence type="ECO:0000259" key="1">
    <source>
        <dbReference type="Pfam" id="PF12705"/>
    </source>
</evidence>
<protein>
    <submittedName>
        <fullName evidence="2">PD-(D/E)XK nuclease family protein</fullName>
    </submittedName>
</protein>
<sequence length="887" mass="96053">MTSMTDRRTIVAHGRMAMRELRLNAARHRRHGLQIMSFEQLAVRLAGGFARPIDDESLRTAIQAVLRATPLGELESIKLLPGMVDASADTLHKAWRAGIDLASRAHEHPRLDSIARLEAAVLAQLPPGMMRPCDLVAAACQRLDHARAVLGPVEIVGITELSPCWRPLLTALTGHTPVTWTAGPRPTPPWLEATGVTVTRAAPQAPAVRAESAATAYHEAIEAIRWARALLGSGEAEPADIAIAAASTADYDDHFLSLRADANLDLHFIHGIKVTTTREGQAAAALADILVRGLSQTRMRRLAALCGSEAGPFQTLPAGWLRILPTDAPLASVSAWTRLLGRLTASDWPDEQDHTPTLRGIVELLGKGHGAAEEIGAALLSGRALAIWRKALLAGPTGSLDTTLENLKQDDGLEACVSVAWMPASALAASPRRFVRLIGLNSSRWPRSISEDRLISDHVIPTAELDPLPVAAADRRDFETILATTERQVALSRARRDSEGRLLGRSSLLGAYREEIYVRRNAVPAHAFSETDRLMARPQEFAGEPQAVAATACWRNWHRKEITPHDGLVRADHPLLLAILDRTQSASSLRLLLRSPLGFVWRYAMRLRMPESGADRLVLDALGMGDLVHMTLDLALQKLEAGGGLAKADEAQIAATVQEAAREVAGVWESERAVPPEVIWRRTLDDARVLTSRALTYGDERLPDARSYGEVAFGGLEPKSDADSPWDSKIPVEIPGAGFRINGYIDRLDLSGDGKRALVRDYKTGRPPREDISLDGGRELQRCLYAFAVKALLGSEVSISASLLFPREQVDLQLADPEATLLEITGYLQAARANLTAGHALIGPDTGGTYDDLAFALPANAGATYCKRKLPAATEMFGDAAQVWEAQ</sequence>
<dbReference type="Gene3D" id="3.90.320.10">
    <property type="match status" value="1"/>
</dbReference>
<organism evidence="2 3">
    <name type="scientific">Brevundimonas diminuta</name>
    <name type="common">Pseudomonas diminuta</name>
    <dbReference type="NCBI Taxonomy" id="293"/>
    <lineage>
        <taxon>Bacteria</taxon>
        <taxon>Pseudomonadati</taxon>
        <taxon>Pseudomonadota</taxon>
        <taxon>Alphaproteobacteria</taxon>
        <taxon>Caulobacterales</taxon>
        <taxon>Caulobacteraceae</taxon>
        <taxon>Brevundimonas</taxon>
    </lineage>
</organism>
<feature type="domain" description="PD-(D/E)XK endonuclease-like" evidence="1">
    <location>
        <begin position="585"/>
        <end position="838"/>
    </location>
</feature>
<reference evidence="2 3" key="1">
    <citation type="submission" date="2020-12" db="EMBL/GenBank/DDBJ databases">
        <title>FDA dAtabase for Regulatory Grade micrObial Sequences (FDA-ARGOS): Supporting development and validation of Infectious Disease Dx tests.</title>
        <authorList>
            <person name="Kerrigan L."/>
            <person name="Long C."/>
            <person name="Tallon L."/>
            <person name="Sadzewicz L."/>
            <person name="Zhao X."/>
            <person name="Boylan J."/>
            <person name="Ott S."/>
            <person name="Bowen H."/>
            <person name="Vavikolanu K."/>
            <person name="Mehta A."/>
            <person name="Aluvathingal J."/>
            <person name="Nadendla S."/>
            <person name="Yan Y."/>
            <person name="Sichtig H."/>
        </authorList>
    </citation>
    <scope>NUCLEOTIDE SEQUENCE [LARGE SCALE GENOMIC DNA]</scope>
    <source>
        <strain evidence="2 3">FDAARGOS_1026</strain>
    </source>
</reference>
<dbReference type="Pfam" id="PF12705">
    <property type="entry name" value="PDDEXK_1"/>
    <property type="match status" value="1"/>
</dbReference>
<evidence type="ECO:0000313" key="3">
    <source>
        <dbReference type="Proteomes" id="UP000596117"/>
    </source>
</evidence>
<gene>
    <name evidence="2" type="ORF">I6H83_12630</name>
</gene>
<evidence type="ECO:0000313" key="2">
    <source>
        <dbReference type="EMBL" id="QQB87993.1"/>
    </source>
</evidence>